<dbReference type="RefSeq" id="WP_181750958.1">
    <property type="nucleotide sequence ID" value="NZ_JACEIQ010000003.1"/>
</dbReference>
<dbReference type="GO" id="GO:0003677">
    <property type="term" value="F:DNA binding"/>
    <property type="evidence" value="ECO:0007669"/>
    <property type="project" value="UniProtKB-KW"/>
</dbReference>
<keyword evidence="1" id="KW-0805">Transcription regulation</keyword>
<dbReference type="InterPro" id="IPR011711">
    <property type="entry name" value="GntR_C"/>
</dbReference>
<feature type="domain" description="HTH gntR-type" evidence="5">
    <location>
        <begin position="9"/>
        <end position="77"/>
    </location>
</feature>
<dbReference type="SMART" id="SM00345">
    <property type="entry name" value="HTH_GNTR"/>
    <property type="match status" value="1"/>
</dbReference>
<dbReference type="InterPro" id="IPR036390">
    <property type="entry name" value="WH_DNA-bd_sf"/>
</dbReference>
<organism evidence="6 7">
    <name type="scientific">Paenactinomyces guangxiensis</name>
    <dbReference type="NCBI Taxonomy" id="1490290"/>
    <lineage>
        <taxon>Bacteria</taxon>
        <taxon>Bacillati</taxon>
        <taxon>Bacillota</taxon>
        <taxon>Bacilli</taxon>
        <taxon>Bacillales</taxon>
        <taxon>Thermoactinomycetaceae</taxon>
        <taxon>Paenactinomyces</taxon>
    </lineage>
</organism>
<accession>A0A7W1WPK7</accession>
<dbReference type="InterPro" id="IPR000524">
    <property type="entry name" value="Tscrpt_reg_HTH_GntR"/>
</dbReference>
<dbReference type="Pfam" id="PF07729">
    <property type="entry name" value="FCD"/>
    <property type="match status" value="1"/>
</dbReference>
<dbReference type="InterPro" id="IPR036388">
    <property type="entry name" value="WH-like_DNA-bd_sf"/>
</dbReference>
<dbReference type="PRINTS" id="PR00035">
    <property type="entry name" value="HTHGNTR"/>
</dbReference>
<dbReference type="CDD" id="cd07377">
    <property type="entry name" value="WHTH_GntR"/>
    <property type="match status" value="1"/>
</dbReference>
<dbReference type="PANTHER" id="PTHR43537:SF5">
    <property type="entry name" value="UXU OPERON TRANSCRIPTIONAL REGULATOR"/>
    <property type="match status" value="1"/>
</dbReference>
<keyword evidence="3" id="KW-0804">Transcription</keyword>
<comment type="caution">
    <text evidence="6">The sequence shown here is derived from an EMBL/GenBank/DDBJ whole genome shotgun (WGS) entry which is preliminary data.</text>
</comment>
<protein>
    <submittedName>
        <fullName evidence="6">FadR family transcriptional regulator</fullName>
    </submittedName>
</protein>
<dbReference type="SUPFAM" id="SSF48008">
    <property type="entry name" value="GntR ligand-binding domain-like"/>
    <property type="match status" value="1"/>
</dbReference>
<dbReference type="Gene3D" id="1.20.120.530">
    <property type="entry name" value="GntR ligand-binding domain-like"/>
    <property type="match status" value="1"/>
</dbReference>
<dbReference type="Gene3D" id="1.10.10.10">
    <property type="entry name" value="Winged helix-like DNA-binding domain superfamily/Winged helix DNA-binding domain"/>
    <property type="match status" value="1"/>
</dbReference>
<dbReference type="EMBL" id="JACEIQ010000003">
    <property type="protein sequence ID" value="MBA4493722.1"/>
    <property type="molecule type" value="Genomic_DNA"/>
</dbReference>
<dbReference type="Proteomes" id="UP000535491">
    <property type="component" value="Unassembled WGS sequence"/>
</dbReference>
<evidence type="ECO:0000313" key="7">
    <source>
        <dbReference type="Proteomes" id="UP000535491"/>
    </source>
</evidence>
<gene>
    <name evidence="6" type="ORF">H1191_05325</name>
</gene>
<dbReference type="SMART" id="SM00895">
    <property type="entry name" value="FCD"/>
    <property type="match status" value="1"/>
</dbReference>
<keyword evidence="7" id="KW-1185">Reference proteome</keyword>
<proteinExistence type="predicted"/>
<name>A0A7W1WPK7_9BACL</name>
<dbReference type="InterPro" id="IPR008920">
    <property type="entry name" value="TF_FadR/GntR_C"/>
</dbReference>
<evidence type="ECO:0000256" key="1">
    <source>
        <dbReference type="ARBA" id="ARBA00023015"/>
    </source>
</evidence>
<dbReference type="AlphaFoldDB" id="A0A7W1WPK7"/>
<evidence type="ECO:0000256" key="2">
    <source>
        <dbReference type="ARBA" id="ARBA00023125"/>
    </source>
</evidence>
<evidence type="ECO:0000256" key="3">
    <source>
        <dbReference type="ARBA" id="ARBA00023163"/>
    </source>
</evidence>
<sequence>MKFKQVHRKKLYEQVAEQIQEMITGKELKPGDKLASVPELAEQFGVGRSAIREALSALRAMGYLEMRQGEGTFVREFDPGTLSRPISPAVLMKSDQILELLEVRKIMEVGCAGMAALRRTEQDLEAMGEALVQMKESIHESEEKGEQADLAFHQSIAEATKNKMLMHFMQTLSKAMQGTMRESRRIWLYGEKATLERLYQEHEGIFLAIREHEQHLAQERMFQHIAKVEQVLRQMMKKDPPAFP</sequence>
<dbReference type="GO" id="GO:0003700">
    <property type="term" value="F:DNA-binding transcription factor activity"/>
    <property type="evidence" value="ECO:0007669"/>
    <property type="project" value="InterPro"/>
</dbReference>
<keyword evidence="2" id="KW-0238">DNA-binding</keyword>
<dbReference type="Pfam" id="PF00392">
    <property type="entry name" value="GntR"/>
    <property type="match status" value="1"/>
</dbReference>
<feature type="coiled-coil region" evidence="4">
    <location>
        <begin position="117"/>
        <end position="144"/>
    </location>
</feature>
<dbReference type="PROSITE" id="PS50949">
    <property type="entry name" value="HTH_GNTR"/>
    <property type="match status" value="1"/>
</dbReference>
<dbReference type="PANTHER" id="PTHR43537">
    <property type="entry name" value="TRANSCRIPTIONAL REGULATOR, GNTR FAMILY"/>
    <property type="match status" value="1"/>
</dbReference>
<evidence type="ECO:0000313" key="6">
    <source>
        <dbReference type="EMBL" id="MBA4493722.1"/>
    </source>
</evidence>
<dbReference type="SUPFAM" id="SSF46785">
    <property type="entry name" value="Winged helix' DNA-binding domain"/>
    <property type="match status" value="1"/>
</dbReference>
<keyword evidence="4" id="KW-0175">Coiled coil</keyword>
<evidence type="ECO:0000259" key="5">
    <source>
        <dbReference type="PROSITE" id="PS50949"/>
    </source>
</evidence>
<evidence type="ECO:0000256" key="4">
    <source>
        <dbReference type="SAM" id="Coils"/>
    </source>
</evidence>
<reference evidence="6 7" key="1">
    <citation type="submission" date="2020-07" db="EMBL/GenBank/DDBJ databases">
        <authorList>
            <person name="Feng H."/>
        </authorList>
    </citation>
    <scope>NUCLEOTIDE SEQUENCE [LARGE SCALE GENOMIC DNA]</scope>
    <source>
        <strain evidence="7">s-10</strain>
    </source>
</reference>